<organism evidence="2 3">
    <name type="scientific">Crassostrea virginica</name>
    <name type="common">Eastern oyster</name>
    <dbReference type="NCBI Taxonomy" id="6565"/>
    <lineage>
        <taxon>Eukaryota</taxon>
        <taxon>Metazoa</taxon>
        <taxon>Spiralia</taxon>
        <taxon>Lophotrochozoa</taxon>
        <taxon>Mollusca</taxon>
        <taxon>Bivalvia</taxon>
        <taxon>Autobranchia</taxon>
        <taxon>Pteriomorphia</taxon>
        <taxon>Ostreida</taxon>
        <taxon>Ostreoidea</taxon>
        <taxon>Ostreidae</taxon>
        <taxon>Crassostrea</taxon>
    </lineage>
</organism>
<sequence>MMTEMGTSKIVVILLSYAAVVFSQNRGDILDNEFGDFTSRFVGPTPSLSGIRRDVVGSQLKGVSPDGNFFAPGVEVVSLPDPAPFFAPATQQFGPVGNGQPLFPFDNIGGPAFDDNRDPFPFFNEGGPSPFGGDIPFIPDEGFANMGPRDLGPTEDRPFLPPSERGDFKQDDFVTDQSAVFRSSPIVRTLSSATGSGSIRDAATRFRSSPVVNLGVDGSGDRGAEALKSISPYLKPFTENIGKRYEPMFKEFPEIFLSNEGKDSCFAKLKKVFDKSYPRLPEVERTNFPVAAPSPRLASKLPPFLSPVYALVVDNGVRYVPYKVSTSKAPIFIPLEAKTKKLLYPALPIYIPYVKISLNVPQQKRQYFPYISFQPDKHRAPSQTCAQSPVLVPIPGSPKELFSVATFTLAALQNNQGPSDAVSSAPTGPLVKPGLNVGVPPMAVPEPSMVVAGPPVIVPGPPVVVPGPPMVFKGPSVLPAGPPAGVHILSGGPAILPGLTATGLSPGKSTELNASGRLAKY</sequence>
<dbReference type="Proteomes" id="UP000694844">
    <property type="component" value="Chromosome 2"/>
</dbReference>
<feature type="signal peptide" evidence="1">
    <location>
        <begin position="1"/>
        <end position="23"/>
    </location>
</feature>
<dbReference type="AlphaFoldDB" id="A0A8B8CE04"/>
<accession>A0A8B8CE04</accession>
<protein>
    <submittedName>
        <fullName evidence="3 4">Uncharacterized protein LOC111118711</fullName>
    </submittedName>
</protein>
<dbReference type="KEGG" id="cvn:111118711"/>
<name>A0A8B8CE04_CRAVI</name>
<dbReference type="RefSeq" id="XP_022314003.1">
    <property type="nucleotide sequence ID" value="XM_022458295.1"/>
</dbReference>
<evidence type="ECO:0000313" key="2">
    <source>
        <dbReference type="Proteomes" id="UP000694844"/>
    </source>
</evidence>
<proteinExistence type="predicted"/>
<keyword evidence="1" id="KW-0732">Signal</keyword>
<evidence type="ECO:0000313" key="3">
    <source>
        <dbReference type="RefSeq" id="XP_022314003.1"/>
    </source>
</evidence>
<dbReference type="OrthoDB" id="10466837at2759"/>
<evidence type="ECO:0000313" key="4">
    <source>
        <dbReference type="RefSeq" id="XP_022314005.1"/>
    </source>
</evidence>
<feature type="chain" id="PRO_5044666154" evidence="1">
    <location>
        <begin position="24"/>
        <end position="521"/>
    </location>
</feature>
<dbReference type="GeneID" id="111118711"/>
<gene>
    <name evidence="3 4" type="primary">LOC111118711</name>
</gene>
<dbReference type="RefSeq" id="XP_022314005.1">
    <property type="nucleotide sequence ID" value="XM_022458297.1"/>
</dbReference>
<evidence type="ECO:0000256" key="1">
    <source>
        <dbReference type="SAM" id="SignalP"/>
    </source>
</evidence>
<reference evidence="3 4" key="1">
    <citation type="submission" date="2025-04" db="UniProtKB">
        <authorList>
            <consortium name="RefSeq"/>
        </authorList>
    </citation>
    <scope>IDENTIFICATION</scope>
    <source>
        <tissue evidence="3 4">Whole sample</tissue>
    </source>
</reference>
<keyword evidence="2" id="KW-1185">Reference proteome</keyword>